<evidence type="ECO:0000313" key="4">
    <source>
        <dbReference type="Proteomes" id="UP001057375"/>
    </source>
</evidence>
<dbReference type="PANTHER" id="PTHR12000">
    <property type="entry name" value="HEMOGLOBINASE FAMILY MEMBER"/>
    <property type="match status" value="1"/>
</dbReference>
<protein>
    <submittedName>
        <fullName evidence="3">Peptidase C13, legumain like protein</fullName>
    </submittedName>
</protein>
<feature type="chain" id="PRO_5046181385" evidence="2">
    <location>
        <begin position="22"/>
        <end position="445"/>
    </location>
</feature>
<name>A0ABQ5JWT7_9EUKA</name>
<keyword evidence="4" id="KW-1185">Reference proteome</keyword>
<sequence>MQLSNILLVCLVLLFSVGVFADNYAVVVAGSSTYSNYRHQADASHAYQLLVGRGIPDENITIMMYDDIAENSQNPYPGTIINAPDGDNVYPGSDRIDYSGKDVTPDNFMNVLKSLPSSRANGDKVFVFFSDHGSYGHICFPSGGNLYADQLKDTVNYMYTNAMYDQLVVYIEACYSGSMGDVFPTDADAYLTTAANDMESSYACYWDATRACYSGSMGDVFPTDADAYLTTAANDMESSYACYWDATRGAYLGDLYSVSWMEDVDSHTAPSSETLETNYTTTQARCDGSSHVMQYGDLTIDTELMDIFVGGTDALKPAGPFPTTPREIVPVKDIDLFTALNRFVDGTGPRSAVHNEIQKRRVNRRRFQTIAERVAGAHFANALKTQTDRTPIVVGSEEFQCHKDAIEAYIARYGAMDYHAHQFSHYFHELCHVRNSEIIVAAINA</sequence>
<evidence type="ECO:0000256" key="1">
    <source>
        <dbReference type="ARBA" id="ARBA00009941"/>
    </source>
</evidence>
<dbReference type="PIRSF" id="PIRSF019663">
    <property type="entry name" value="Legumain"/>
    <property type="match status" value="1"/>
</dbReference>
<dbReference type="EMBL" id="BQXS01012218">
    <property type="protein sequence ID" value="GKT20383.1"/>
    <property type="molecule type" value="Genomic_DNA"/>
</dbReference>
<dbReference type="PANTHER" id="PTHR12000:SF42">
    <property type="entry name" value="LEGUMAIN"/>
    <property type="match status" value="1"/>
</dbReference>
<dbReference type="Proteomes" id="UP001057375">
    <property type="component" value="Unassembled WGS sequence"/>
</dbReference>
<dbReference type="PRINTS" id="PR00776">
    <property type="entry name" value="HEMOGLOBNASE"/>
</dbReference>
<evidence type="ECO:0000256" key="2">
    <source>
        <dbReference type="SAM" id="SignalP"/>
    </source>
</evidence>
<dbReference type="InterPro" id="IPR001096">
    <property type="entry name" value="Peptidase_C13"/>
</dbReference>
<comment type="caution">
    <text evidence="3">The sequence shown here is derived from an EMBL/GenBank/DDBJ whole genome shotgun (WGS) entry which is preliminary data.</text>
</comment>
<comment type="similarity">
    <text evidence="1">Belongs to the peptidase C13 family.</text>
</comment>
<gene>
    <name evidence="3" type="ORF">ADUPG1_011716</name>
</gene>
<proteinExistence type="inferred from homology"/>
<organism evidence="3 4">
    <name type="scientific">Aduncisulcus paluster</name>
    <dbReference type="NCBI Taxonomy" id="2918883"/>
    <lineage>
        <taxon>Eukaryota</taxon>
        <taxon>Metamonada</taxon>
        <taxon>Carpediemonas-like organisms</taxon>
        <taxon>Aduncisulcus</taxon>
    </lineage>
</organism>
<dbReference type="Gene3D" id="3.40.50.1460">
    <property type="match status" value="2"/>
</dbReference>
<feature type="signal peptide" evidence="2">
    <location>
        <begin position="1"/>
        <end position="21"/>
    </location>
</feature>
<accession>A0ABQ5JWT7</accession>
<evidence type="ECO:0000313" key="3">
    <source>
        <dbReference type="EMBL" id="GKT20383.1"/>
    </source>
</evidence>
<keyword evidence="2" id="KW-0732">Signal</keyword>
<dbReference type="Pfam" id="PF01650">
    <property type="entry name" value="Peptidase_C13"/>
    <property type="match status" value="2"/>
</dbReference>
<reference evidence="3" key="1">
    <citation type="submission" date="2022-03" db="EMBL/GenBank/DDBJ databases">
        <title>Draft genome sequence of Aduncisulcus paluster, a free-living microaerophilic Fornicata.</title>
        <authorList>
            <person name="Yuyama I."/>
            <person name="Kume K."/>
            <person name="Tamura T."/>
            <person name="Inagaki Y."/>
            <person name="Hashimoto T."/>
        </authorList>
    </citation>
    <scope>NUCLEOTIDE SEQUENCE</scope>
    <source>
        <strain evidence="3">NY0171</strain>
    </source>
</reference>